<dbReference type="NCBIfam" id="NF003454">
    <property type="entry name" value="PRK05035.1"/>
    <property type="match status" value="1"/>
</dbReference>
<feature type="binding site" evidence="8">
    <location>
        <position position="425"/>
    </location>
    <ligand>
        <name>[4Fe-4S] cluster</name>
        <dbReference type="ChEBI" id="CHEBI:49883"/>
        <label>2</label>
    </ligand>
</feature>
<dbReference type="SUPFAM" id="SSF142019">
    <property type="entry name" value="Nqo1 FMN-binding domain-like"/>
    <property type="match status" value="1"/>
</dbReference>
<comment type="cofactor">
    <cofactor evidence="8">
        <name>[4Fe-4S] cluster</name>
        <dbReference type="ChEBI" id="CHEBI:49883"/>
    </cofactor>
    <text evidence="8">Binds 2 [4Fe-4S] clusters per subunit.</text>
</comment>
<dbReference type="Pfam" id="PF01512">
    <property type="entry name" value="Complex1_51K"/>
    <property type="match status" value="1"/>
</dbReference>
<dbReference type="Proteomes" id="UP000182278">
    <property type="component" value="Unassembled WGS sequence"/>
</dbReference>
<feature type="binding site" evidence="8">
    <location>
        <position position="428"/>
    </location>
    <ligand>
        <name>[4Fe-4S] cluster</name>
        <dbReference type="ChEBI" id="CHEBI:49883"/>
        <label>2</label>
    </ligand>
</feature>
<evidence type="ECO:0000256" key="3">
    <source>
        <dbReference type="ARBA" id="ARBA00022723"/>
    </source>
</evidence>
<evidence type="ECO:0000256" key="8">
    <source>
        <dbReference type="HAMAP-Rule" id="MF_00461"/>
    </source>
</evidence>
<keyword evidence="8" id="KW-0472">Membrane</keyword>
<dbReference type="Gene3D" id="3.30.70.20">
    <property type="match status" value="1"/>
</dbReference>
<dbReference type="PROSITE" id="PS51379">
    <property type="entry name" value="4FE4S_FER_2"/>
    <property type="match status" value="1"/>
</dbReference>
<feature type="binding site" evidence="8">
    <location>
        <position position="389"/>
    </location>
    <ligand>
        <name>[4Fe-4S] cluster</name>
        <dbReference type="ChEBI" id="CHEBI:49883"/>
        <label>1</label>
    </ligand>
</feature>
<dbReference type="Gene3D" id="3.10.20.600">
    <property type="match status" value="1"/>
</dbReference>
<dbReference type="SUPFAM" id="SSF46548">
    <property type="entry name" value="alpha-helical ferredoxin"/>
    <property type="match status" value="1"/>
</dbReference>
<evidence type="ECO:0000313" key="12">
    <source>
        <dbReference type="Proteomes" id="UP000182278"/>
    </source>
</evidence>
<comment type="similarity">
    <text evidence="8">Belongs to the 4Fe4S bacterial-type ferredoxin family. RnfC subfamily.</text>
</comment>
<evidence type="ECO:0000256" key="7">
    <source>
        <dbReference type="ARBA" id="ARBA00023014"/>
    </source>
</evidence>
<dbReference type="HAMAP" id="MF_00461">
    <property type="entry name" value="RsxC_RnfC"/>
    <property type="match status" value="1"/>
</dbReference>
<evidence type="ECO:0000256" key="4">
    <source>
        <dbReference type="ARBA" id="ARBA00022737"/>
    </source>
</evidence>
<dbReference type="PANTHER" id="PTHR43034">
    <property type="entry name" value="ION-TRANSLOCATING OXIDOREDUCTASE COMPLEX SUBUNIT C"/>
    <property type="match status" value="1"/>
</dbReference>
<keyword evidence="2 8" id="KW-0004">4Fe-4S</keyword>
<keyword evidence="7 8" id="KW-0411">Iron-sulfur</keyword>
<protein>
    <recommendedName>
        <fullName evidence="8">Ion-translocating oxidoreductase complex subunit C</fullName>
        <ecNumber evidence="8">7.-.-.-</ecNumber>
    </recommendedName>
    <alternativeName>
        <fullName evidence="8">Rnf electron transport complex subunit C</fullName>
    </alternativeName>
</protein>
<dbReference type="GO" id="GO:0051539">
    <property type="term" value="F:4 iron, 4 sulfur cluster binding"/>
    <property type="evidence" value="ECO:0007669"/>
    <property type="project" value="UniProtKB-KW"/>
</dbReference>
<keyword evidence="1 8" id="KW-0813">Transport</keyword>
<keyword evidence="5 8" id="KW-0249">Electron transport</keyword>
<dbReference type="PANTHER" id="PTHR43034:SF2">
    <property type="entry name" value="ION-TRANSLOCATING OXIDOREDUCTASE COMPLEX SUBUNIT C"/>
    <property type="match status" value="1"/>
</dbReference>
<name>A0A1J4SEZ0_9BACT</name>
<comment type="subunit">
    <text evidence="8">The complex is composed of six subunits: RnfA, RnfB, RnfC, RnfD, RnfE and RnfG.</text>
</comment>
<gene>
    <name evidence="8" type="primary">rnfC</name>
    <name evidence="11" type="ORF">AUJ66_05580</name>
</gene>
<dbReference type="Gene3D" id="3.40.50.11540">
    <property type="entry name" value="NADH-ubiquinone oxidoreductase 51kDa subunit"/>
    <property type="match status" value="1"/>
</dbReference>
<reference evidence="11 12" key="1">
    <citation type="journal article" date="2016" name="Environ. Microbiol.">
        <title>Genomic resolution of a cold subsurface aquifer community provides metabolic insights for novel microbes adapted to high CO concentrations.</title>
        <authorList>
            <person name="Probst A.J."/>
            <person name="Castelle C.J."/>
            <person name="Singh A."/>
            <person name="Brown C.T."/>
            <person name="Anantharaman K."/>
            <person name="Sharon I."/>
            <person name="Hug L.A."/>
            <person name="Burstein D."/>
            <person name="Emerson J.B."/>
            <person name="Thomas B.C."/>
            <person name="Banfield J.F."/>
        </authorList>
    </citation>
    <scope>NUCLEOTIDE SEQUENCE [LARGE SCALE GENOMIC DNA]</scope>
    <source>
        <strain evidence="11">CG1_02_38_46</strain>
    </source>
</reference>
<dbReference type="InterPro" id="IPR011538">
    <property type="entry name" value="Nuo51_FMN-bd"/>
</dbReference>
<organism evidence="11 12">
    <name type="scientific">Candidatus Desantisbacteria bacterium CG1_02_38_46</name>
    <dbReference type="NCBI Taxonomy" id="1817893"/>
    <lineage>
        <taxon>Bacteria</taxon>
        <taxon>Candidatus Desantisiibacteriota</taxon>
    </lineage>
</organism>
<evidence type="ECO:0000256" key="5">
    <source>
        <dbReference type="ARBA" id="ARBA00022982"/>
    </source>
</evidence>
<dbReference type="EMBL" id="MNUO01000085">
    <property type="protein sequence ID" value="OIN96662.1"/>
    <property type="molecule type" value="Genomic_DNA"/>
</dbReference>
<dbReference type="AlphaFoldDB" id="A0A1J4SEZ0"/>
<dbReference type="GO" id="GO:0046872">
    <property type="term" value="F:metal ion binding"/>
    <property type="evidence" value="ECO:0007669"/>
    <property type="project" value="UniProtKB-KW"/>
</dbReference>
<dbReference type="InterPro" id="IPR010208">
    <property type="entry name" value="Ion_transpt_RnfC/RsxC"/>
</dbReference>
<dbReference type="EC" id="7.-.-.-" evidence="8"/>
<dbReference type="InterPro" id="IPR017896">
    <property type="entry name" value="4Fe4S_Fe-S-bd"/>
</dbReference>
<feature type="domain" description="4Fe-4S ferredoxin-type" evidence="10">
    <location>
        <begin position="376"/>
        <end position="407"/>
    </location>
</feature>
<feature type="region of interest" description="Disordered" evidence="9">
    <location>
        <begin position="1"/>
        <end position="22"/>
    </location>
</feature>
<feature type="binding site" evidence="8">
    <location>
        <position position="396"/>
    </location>
    <ligand>
        <name>[4Fe-4S] cluster</name>
        <dbReference type="ChEBI" id="CHEBI:49883"/>
        <label>2</label>
    </ligand>
</feature>
<evidence type="ECO:0000256" key="2">
    <source>
        <dbReference type="ARBA" id="ARBA00022485"/>
    </source>
</evidence>
<dbReference type="InterPro" id="IPR017900">
    <property type="entry name" value="4Fe4S_Fe_S_CS"/>
</dbReference>
<dbReference type="InterPro" id="IPR019554">
    <property type="entry name" value="Soluble_ligand-bd"/>
</dbReference>
<comment type="function">
    <text evidence="8">Part of a membrane-bound complex that couples electron transfer with translocation of ions across the membrane.</text>
</comment>
<keyword evidence="8" id="KW-1278">Translocase</keyword>
<dbReference type="GO" id="GO:0009055">
    <property type="term" value="F:electron transfer activity"/>
    <property type="evidence" value="ECO:0007669"/>
    <property type="project" value="InterPro"/>
</dbReference>
<dbReference type="GO" id="GO:0005886">
    <property type="term" value="C:plasma membrane"/>
    <property type="evidence" value="ECO:0007669"/>
    <property type="project" value="UniProtKB-SubCell"/>
</dbReference>
<dbReference type="Pfam" id="PF13237">
    <property type="entry name" value="Fer4_10"/>
    <property type="match status" value="1"/>
</dbReference>
<evidence type="ECO:0000256" key="1">
    <source>
        <dbReference type="ARBA" id="ARBA00022448"/>
    </source>
</evidence>
<dbReference type="InterPro" id="IPR026902">
    <property type="entry name" value="RnfC_N"/>
</dbReference>
<comment type="caution">
    <text evidence="11">The sequence shown here is derived from an EMBL/GenBank/DDBJ whole genome shotgun (WGS) entry which is preliminary data.</text>
</comment>
<keyword evidence="8" id="KW-1003">Cell membrane</keyword>
<keyword evidence="3 8" id="KW-0479">Metal-binding</keyword>
<dbReference type="Pfam" id="PF13375">
    <property type="entry name" value="RnfC_N"/>
    <property type="match status" value="1"/>
</dbReference>
<dbReference type="GO" id="GO:0022900">
    <property type="term" value="P:electron transport chain"/>
    <property type="evidence" value="ECO:0007669"/>
    <property type="project" value="UniProtKB-UniRule"/>
</dbReference>
<evidence type="ECO:0000256" key="6">
    <source>
        <dbReference type="ARBA" id="ARBA00023004"/>
    </source>
</evidence>
<feature type="binding site" evidence="8">
    <location>
        <position position="386"/>
    </location>
    <ligand>
        <name>[4Fe-4S] cluster</name>
        <dbReference type="ChEBI" id="CHEBI:49883"/>
        <label>1</label>
    </ligand>
</feature>
<feature type="binding site" evidence="8">
    <location>
        <position position="392"/>
    </location>
    <ligand>
        <name>[4Fe-4S] cluster</name>
        <dbReference type="ChEBI" id="CHEBI:49883"/>
        <label>1</label>
    </ligand>
</feature>
<evidence type="ECO:0000256" key="9">
    <source>
        <dbReference type="SAM" id="MobiDB-lite"/>
    </source>
</evidence>
<keyword evidence="6 8" id="KW-0408">Iron</keyword>
<proteinExistence type="inferred from homology"/>
<evidence type="ECO:0000259" key="10">
    <source>
        <dbReference type="PROSITE" id="PS51379"/>
    </source>
</evidence>
<comment type="subcellular location">
    <subcellularLocation>
        <location evidence="8">Cell membrane</location>
        <topology evidence="8">Peripheral membrane protein</topology>
    </subcellularLocation>
</comment>
<feature type="binding site" evidence="8">
    <location>
        <position position="435"/>
    </location>
    <ligand>
        <name>[4Fe-4S] cluster</name>
        <dbReference type="ChEBI" id="CHEBI:49883"/>
        <label>1</label>
    </ligand>
</feature>
<evidence type="ECO:0000313" key="11">
    <source>
        <dbReference type="EMBL" id="OIN96662.1"/>
    </source>
</evidence>
<dbReference type="Pfam" id="PF10531">
    <property type="entry name" value="SLBB"/>
    <property type="match status" value="1"/>
</dbReference>
<accession>A0A1J4SEZ0</accession>
<dbReference type="NCBIfam" id="TIGR01945">
    <property type="entry name" value="rnfC"/>
    <property type="match status" value="1"/>
</dbReference>
<keyword evidence="4 8" id="KW-0677">Repeat</keyword>
<dbReference type="PROSITE" id="PS00198">
    <property type="entry name" value="4FE4S_FER_1"/>
    <property type="match status" value="1"/>
</dbReference>
<dbReference type="InterPro" id="IPR037225">
    <property type="entry name" value="Nuo51_FMN-bd_sf"/>
</dbReference>
<feature type="binding site" evidence="8">
    <location>
        <position position="431"/>
    </location>
    <ligand>
        <name>[4Fe-4S] cluster</name>
        <dbReference type="ChEBI" id="CHEBI:49883"/>
        <label>2</label>
    </ligand>
</feature>
<dbReference type="STRING" id="1817893.AUJ66_05580"/>
<sequence length="456" mass="49348">MKLKTFPGGVHPPQYKDLTKGKPIEDMPVPIKVIIPLQQHTGAPCEPLVKVGDEVKEGQKIGESKAFVSAPVHTSISGKVTAIEPRPHPASAKDVMAIVIEKNPESAEVSARPPMLHLGTPSLQTESWKELTPKQIKEKIRESGIVGLGGAAFPTHVKLSPAPDKKIDTVILNGVECEPYLTNDHRLMLEKTSQILEGLNIILKVLGVNRASIGIESNKQDAIKVMENAEHSYEVGGRDALHGISIEVVPLKVKYPQGAEKQLIKAILNREVPSAGLPFDVGVIVQNVGTALAIYEAVVTDKPLIERVVTVTGNGIKEPKNLRVRIGTPFSQVIEYCSGFVNGVSKVIMGGPMMGLAQYTLDVPVVKGTSGILVLKDIKEESEGPCIKCGRCVESCPMSLMPNRIGDYAETDNFDLCKEYGVFDCMECGACAYVCASRRPLIHLIKYAKSRLAAKK</sequence>